<keyword evidence="9" id="KW-0325">Glycoprotein</keyword>
<dbReference type="InterPro" id="IPR001320">
    <property type="entry name" value="Iontro_rcpt_C"/>
</dbReference>
<keyword evidence="3" id="KW-0813">Transport</keyword>
<protein>
    <recommendedName>
        <fullName evidence="17">Ionotropic glutamate receptor C-terminal domain-containing protein</fullName>
    </recommendedName>
</protein>
<dbReference type="Pfam" id="PF00060">
    <property type="entry name" value="Lig_chan"/>
    <property type="match status" value="1"/>
</dbReference>
<gene>
    <name evidence="15" type="ORF">NQ318_006003</name>
</gene>
<dbReference type="InterPro" id="IPR019594">
    <property type="entry name" value="Glu/Gly-bd"/>
</dbReference>
<keyword evidence="16" id="KW-1185">Reference proteome</keyword>
<dbReference type="InterPro" id="IPR015683">
    <property type="entry name" value="Ionotropic_Glu_rcpt"/>
</dbReference>
<keyword evidence="8" id="KW-0675">Receptor</keyword>
<evidence type="ECO:0000256" key="9">
    <source>
        <dbReference type="ARBA" id="ARBA00023180"/>
    </source>
</evidence>
<keyword evidence="4 12" id="KW-0812">Transmembrane</keyword>
<evidence type="ECO:0000259" key="14">
    <source>
        <dbReference type="Pfam" id="PF10613"/>
    </source>
</evidence>
<comment type="similarity">
    <text evidence="2">Belongs to the glutamate-gated ion channel (TC 1.A.10.1) family.</text>
</comment>
<accession>A0AAV8Y271</accession>
<evidence type="ECO:0000259" key="13">
    <source>
        <dbReference type="Pfam" id="PF00060"/>
    </source>
</evidence>
<dbReference type="Proteomes" id="UP001162162">
    <property type="component" value="Unassembled WGS sequence"/>
</dbReference>
<evidence type="ECO:0000256" key="7">
    <source>
        <dbReference type="ARBA" id="ARBA00023136"/>
    </source>
</evidence>
<keyword evidence="5 12" id="KW-1133">Transmembrane helix</keyword>
<keyword evidence="10" id="KW-1071">Ligand-gated ion channel</keyword>
<keyword evidence="7 12" id="KW-0472">Membrane</keyword>
<evidence type="ECO:0000313" key="15">
    <source>
        <dbReference type="EMBL" id="KAJ8944590.1"/>
    </source>
</evidence>
<feature type="transmembrane region" description="Helical" evidence="12">
    <location>
        <begin position="88"/>
        <end position="107"/>
    </location>
</feature>
<evidence type="ECO:0000256" key="4">
    <source>
        <dbReference type="ARBA" id="ARBA00022692"/>
    </source>
</evidence>
<feature type="transmembrane region" description="Helical" evidence="12">
    <location>
        <begin position="51"/>
        <end position="68"/>
    </location>
</feature>
<dbReference type="EMBL" id="JAPWTK010000247">
    <property type="protein sequence ID" value="KAJ8944590.1"/>
    <property type="molecule type" value="Genomic_DNA"/>
</dbReference>
<keyword evidence="6" id="KW-0406">Ion transport</keyword>
<evidence type="ECO:0000256" key="6">
    <source>
        <dbReference type="ARBA" id="ARBA00023065"/>
    </source>
</evidence>
<organism evidence="15 16">
    <name type="scientific">Aromia moschata</name>
    <dbReference type="NCBI Taxonomy" id="1265417"/>
    <lineage>
        <taxon>Eukaryota</taxon>
        <taxon>Metazoa</taxon>
        <taxon>Ecdysozoa</taxon>
        <taxon>Arthropoda</taxon>
        <taxon>Hexapoda</taxon>
        <taxon>Insecta</taxon>
        <taxon>Pterygota</taxon>
        <taxon>Neoptera</taxon>
        <taxon>Endopterygota</taxon>
        <taxon>Coleoptera</taxon>
        <taxon>Polyphaga</taxon>
        <taxon>Cucujiformia</taxon>
        <taxon>Chrysomeloidea</taxon>
        <taxon>Cerambycidae</taxon>
        <taxon>Cerambycinae</taxon>
        <taxon>Callichromatini</taxon>
        <taxon>Aromia</taxon>
    </lineage>
</organism>
<evidence type="ECO:0000256" key="1">
    <source>
        <dbReference type="ARBA" id="ARBA00004141"/>
    </source>
</evidence>
<feature type="domain" description="Ionotropic glutamate receptor L-glutamate and glycine-binding" evidence="14">
    <location>
        <begin position="2"/>
        <end position="36"/>
    </location>
</feature>
<reference evidence="15" key="1">
    <citation type="journal article" date="2023" name="Insect Mol. Biol.">
        <title>Genome sequencing provides insights into the evolution of gene families encoding plant cell wall-degrading enzymes in longhorned beetles.</title>
        <authorList>
            <person name="Shin N.R."/>
            <person name="Okamura Y."/>
            <person name="Kirsch R."/>
            <person name="Pauchet Y."/>
        </authorList>
    </citation>
    <scope>NUCLEOTIDE SEQUENCE</scope>
    <source>
        <strain evidence="15">AMC_N1</strain>
    </source>
</reference>
<dbReference type="Gene3D" id="1.10.287.70">
    <property type="match status" value="1"/>
</dbReference>
<dbReference type="Gene3D" id="3.40.190.10">
    <property type="entry name" value="Periplasmic binding protein-like II"/>
    <property type="match status" value="1"/>
</dbReference>
<evidence type="ECO:0000256" key="2">
    <source>
        <dbReference type="ARBA" id="ARBA00008685"/>
    </source>
</evidence>
<evidence type="ECO:0000256" key="5">
    <source>
        <dbReference type="ARBA" id="ARBA00022989"/>
    </source>
</evidence>
<evidence type="ECO:0000256" key="10">
    <source>
        <dbReference type="ARBA" id="ARBA00023286"/>
    </source>
</evidence>
<evidence type="ECO:0000256" key="3">
    <source>
        <dbReference type="ARBA" id="ARBA00022448"/>
    </source>
</evidence>
<dbReference type="GO" id="GO:0016020">
    <property type="term" value="C:membrane"/>
    <property type="evidence" value="ECO:0007669"/>
    <property type="project" value="UniProtKB-SubCell"/>
</dbReference>
<proteinExistence type="inferred from homology"/>
<evidence type="ECO:0000256" key="11">
    <source>
        <dbReference type="ARBA" id="ARBA00023303"/>
    </source>
</evidence>
<evidence type="ECO:0000313" key="16">
    <source>
        <dbReference type="Proteomes" id="UP001162162"/>
    </source>
</evidence>
<evidence type="ECO:0000256" key="12">
    <source>
        <dbReference type="SAM" id="Phobius"/>
    </source>
</evidence>
<keyword evidence="11" id="KW-0407">Ion channel</keyword>
<comment type="subcellular location">
    <subcellularLocation>
        <location evidence="1">Membrane</location>
        <topology evidence="1">Multi-pass membrane protein</topology>
    </subcellularLocation>
</comment>
<sequence length="233" mass="26734">MADLAIGDITITYEREEVVDFTPPFMTLGVSILYQKALASASGGFLFTDPFTLEVWICILFLSCFASWEEFHLRNGKNPNCHNKKPEYLVTELTFMNCLWFVTGSFMRQCYDIKLKSVPTRTVAAMWWFFTLVIVSLYVAQLVFIFSHPSSSAESHFSNLEELVTRAPEKQIKFGAKLGGATASFFERMAEDNNVYAKAWAYMHNHEEDIMVKTNDEGVRKALQERYALFYGK</sequence>
<evidence type="ECO:0000256" key="8">
    <source>
        <dbReference type="ARBA" id="ARBA00023170"/>
    </source>
</evidence>
<feature type="transmembrane region" description="Helical" evidence="12">
    <location>
        <begin position="127"/>
        <end position="146"/>
    </location>
</feature>
<dbReference type="PANTHER" id="PTHR18966">
    <property type="entry name" value="IONOTROPIC GLUTAMATE RECEPTOR"/>
    <property type="match status" value="1"/>
</dbReference>
<dbReference type="GO" id="GO:0015276">
    <property type="term" value="F:ligand-gated monoatomic ion channel activity"/>
    <property type="evidence" value="ECO:0007669"/>
    <property type="project" value="InterPro"/>
</dbReference>
<name>A0AAV8Y271_9CUCU</name>
<evidence type="ECO:0008006" key="17">
    <source>
        <dbReference type="Google" id="ProtNLM"/>
    </source>
</evidence>
<dbReference type="SUPFAM" id="SSF53850">
    <property type="entry name" value="Periplasmic binding protein-like II"/>
    <property type="match status" value="1"/>
</dbReference>
<dbReference type="AlphaFoldDB" id="A0AAV8Y271"/>
<feature type="domain" description="Ionotropic glutamate receptor C-terminal" evidence="13">
    <location>
        <begin position="53"/>
        <end position="165"/>
    </location>
</feature>
<comment type="caution">
    <text evidence="15">The sequence shown here is derived from an EMBL/GenBank/DDBJ whole genome shotgun (WGS) entry which is preliminary data.</text>
</comment>
<dbReference type="Pfam" id="PF10613">
    <property type="entry name" value="Lig_chan-Glu_bd"/>
    <property type="match status" value="1"/>
</dbReference>